<dbReference type="OrthoDB" id="994445at2759"/>
<evidence type="ECO:0000313" key="1">
    <source>
        <dbReference type="EMBL" id="KAA0053585.1"/>
    </source>
</evidence>
<sequence length="167" mass="19470">MELSIASRGAKNFSVPEVRKYKKETKGAEKIVNNTVKESMVVKTTSLKFSKRKEVRAEKKDDGSERRHMLEQLLEKQLIQLPECKRLEQARKVDDPNYCKYHRVISHPVEKCFVLKEVILRLARGKKIELDLEEFGTFEPIVVQFYQEVALEDSQGKERSIEEDDEG</sequence>
<dbReference type="Proteomes" id="UP000321393">
    <property type="component" value="Unassembled WGS sequence"/>
</dbReference>
<comment type="caution">
    <text evidence="2">The sequence shown here is derived from an EMBL/GenBank/DDBJ whole genome shotgun (WGS) entry which is preliminary data.</text>
</comment>
<protein>
    <submittedName>
        <fullName evidence="2">Retrotransposon gag protein</fullName>
    </submittedName>
</protein>
<organism evidence="2 4">
    <name type="scientific">Cucumis melo var. makuwa</name>
    <name type="common">Oriental melon</name>
    <dbReference type="NCBI Taxonomy" id="1194695"/>
    <lineage>
        <taxon>Eukaryota</taxon>
        <taxon>Viridiplantae</taxon>
        <taxon>Streptophyta</taxon>
        <taxon>Embryophyta</taxon>
        <taxon>Tracheophyta</taxon>
        <taxon>Spermatophyta</taxon>
        <taxon>Magnoliopsida</taxon>
        <taxon>eudicotyledons</taxon>
        <taxon>Gunneridae</taxon>
        <taxon>Pentapetalae</taxon>
        <taxon>rosids</taxon>
        <taxon>fabids</taxon>
        <taxon>Cucurbitales</taxon>
        <taxon>Cucurbitaceae</taxon>
        <taxon>Benincaseae</taxon>
        <taxon>Cucumis</taxon>
    </lineage>
</organism>
<proteinExistence type="predicted"/>
<dbReference type="EMBL" id="SSTD01007152">
    <property type="protein sequence ID" value="TYK19175.1"/>
    <property type="molecule type" value="Genomic_DNA"/>
</dbReference>
<evidence type="ECO:0000313" key="4">
    <source>
        <dbReference type="Proteomes" id="UP000321947"/>
    </source>
</evidence>
<reference evidence="3 4" key="1">
    <citation type="submission" date="2019-08" db="EMBL/GenBank/DDBJ databases">
        <title>Draft genome sequences of two oriental melons (Cucumis melo L. var makuwa).</title>
        <authorList>
            <person name="Kwon S.-Y."/>
        </authorList>
    </citation>
    <scope>NUCLEOTIDE SEQUENCE [LARGE SCALE GENOMIC DNA]</scope>
    <source>
        <strain evidence="4">cv. Chang Bougi</strain>
        <strain evidence="3">cv. SW 3</strain>
        <tissue evidence="2">Leaf</tissue>
    </source>
</reference>
<dbReference type="PANTHER" id="PTHR33437">
    <property type="entry name" value="OS06G0361200 PROTEIN"/>
    <property type="match status" value="1"/>
</dbReference>
<dbReference type="Proteomes" id="UP000321947">
    <property type="component" value="Unassembled WGS sequence"/>
</dbReference>
<evidence type="ECO:0000313" key="2">
    <source>
        <dbReference type="EMBL" id="TYK19175.1"/>
    </source>
</evidence>
<name>A0A5D3D6K8_CUCMM</name>
<dbReference type="AlphaFoldDB" id="A0A5D3D6K8"/>
<gene>
    <name evidence="2" type="ORF">E5676_scaffold522G001060</name>
    <name evidence="1" type="ORF">E6C27_scaffold190G001560</name>
</gene>
<evidence type="ECO:0000313" key="3">
    <source>
        <dbReference type="Proteomes" id="UP000321393"/>
    </source>
</evidence>
<dbReference type="PANTHER" id="PTHR33437:SF2">
    <property type="entry name" value="OS06G0361200 PROTEIN"/>
    <property type="match status" value="1"/>
</dbReference>
<dbReference type="EMBL" id="SSTE01009356">
    <property type="protein sequence ID" value="KAA0053585.1"/>
    <property type="molecule type" value="Genomic_DNA"/>
</dbReference>
<accession>A0A5D3D6K8</accession>